<gene>
    <name evidence="1" type="ORF">MALL_0004</name>
</gene>
<evidence type="ECO:0000313" key="1">
    <source>
        <dbReference type="EMBL" id="EFF41514.1"/>
    </source>
</evidence>
<dbReference type="EMBL" id="ADNC01000015">
    <property type="protein sequence ID" value="EFF41514.1"/>
    <property type="molecule type" value="Genomic_DNA"/>
</dbReference>
<dbReference type="eggNOG" id="COG0524">
    <property type="taxonomic scope" value="Bacteria"/>
</dbReference>
<keyword evidence="2" id="KW-1185">Reference proteome</keyword>
<dbReference type="AlphaFoldDB" id="D4XVW5"/>
<dbReference type="RefSeq" id="WP_005683516.1">
    <property type="nucleotide sequence ID" value="NZ_ADNC01000015.1"/>
</dbReference>
<keyword evidence="1" id="KW-0418">Kinase</keyword>
<dbReference type="SUPFAM" id="SSF53613">
    <property type="entry name" value="Ribokinase-like"/>
    <property type="match status" value="1"/>
</dbReference>
<dbReference type="GO" id="GO:0016301">
    <property type="term" value="F:kinase activity"/>
    <property type="evidence" value="ECO:0007669"/>
    <property type="project" value="UniProtKB-KW"/>
</dbReference>
<reference evidence="1 2" key="1">
    <citation type="submission" date="2010-03" db="EMBL/GenBank/DDBJ databases">
        <authorList>
            <person name="Glass J.I."/>
            <person name="Benders G.A."/>
            <person name="Durkin A.S."/>
            <person name="Farmerie W.G."/>
            <person name="Hlavinka K."/>
            <person name="Hostetler J."/>
            <person name="Jackson J."/>
            <person name="May M.A."/>
            <person name="Miller R.H."/>
            <person name="Paralanov V."/>
            <person name="Radune D."/>
            <person name="Szczypinski B."/>
            <person name="Brown D.R."/>
        </authorList>
    </citation>
    <scope>NUCLEOTIDE SEQUENCE [LARGE SCALE GENOMIC DNA]</scope>
    <source>
        <strain evidence="1 2">A21JP2</strain>
    </source>
</reference>
<proteinExistence type="predicted"/>
<comment type="caution">
    <text evidence="1">The sequence shown here is derived from an EMBL/GenBank/DDBJ whole genome shotgun (WGS) entry which is preliminary data.</text>
</comment>
<organism evidence="1 2">
    <name type="scientific">Mycoplasmopsis alligatoris A21JP2</name>
    <dbReference type="NCBI Taxonomy" id="747682"/>
    <lineage>
        <taxon>Bacteria</taxon>
        <taxon>Bacillati</taxon>
        <taxon>Mycoplasmatota</taxon>
        <taxon>Mycoplasmoidales</taxon>
        <taxon>Metamycoplasmataceae</taxon>
        <taxon>Mycoplasmopsis</taxon>
    </lineage>
</organism>
<sequence length="328" mass="38540">MSNKILTIGETLLRINIEGYYSGNNTLRFFIGGDALNVAAFLGYNDYDVSYLTFLDKKHINYKRIEEHFNIHSIKTNYVFDFAGRMGLYYYLPKLAIKPARIEYDRSNTAFSQSKLSMPLIASIIKEEFEWIHTSATTMGANEKMRKHLIELYREAYDKKITTSLDVSYFEDLWLNYDEYKNTIDQILEHTKIIIGWFDKDGFKEQKAYISMEEFKKRIRHIVDKYENIKTIVCPLKYIKNGKTYLKTYSYINSVYQESDPIECLEAHFVGVQDAYVGMLINRIIKGKSLKDAVDYANKIYAIKNLYHGDCADIKEEEIEEVYFKKVT</sequence>
<keyword evidence="1" id="KW-0808">Transferase</keyword>
<evidence type="ECO:0000313" key="2">
    <source>
        <dbReference type="Proteomes" id="UP000004757"/>
    </source>
</evidence>
<protein>
    <submittedName>
        <fullName evidence="1">Kinase, PfkB family</fullName>
    </submittedName>
</protein>
<dbReference type="InterPro" id="IPR029056">
    <property type="entry name" value="Ribokinase-like"/>
</dbReference>
<dbReference type="STRING" id="747682.MALL_0004"/>
<dbReference type="Proteomes" id="UP000004757">
    <property type="component" value="Unassembled WGS sequence"/>
</dbReference>
<accession>D4XVW5</accession>
<dbReference type="OrthoDB" id="9813569at2"/>
<name>D4XVW5_9BACT</name>
<dbReference type="Gene3D" id="3.40.1190.20">
    <property type="match status" value="1"/>
</dbReference>